<dbReference type="EC" id="3.1.1.-" evidence="3"/>
<accession>A0A5C3M3A9</accession>
<evidence type="ECO:0000313" key="6">
    <source>
        <dbReference type="Proteomes" id="UP000308652"/>
    </source>
</evidence>
<evidence type="ECO:0000256" key="2">
    <source>
        <dbReference type="ARBA" id="ARBA00022801"/>
    </source>
</evidence>
<dbReference type="STRING" id="68775.A0A5C3M3A9"/>
<dbReference type="SUPFAM" id="SSF53474">
    <property type="entry name" value="alpha/beta-Hydrolases"/>
    <property type="match status" value="1"/>
</dbReference>
<evidence type="ECO:0000256" key="3">
    <source>
        <dbReference type="RuleBase" id="RU361235"/>
    </source>
</evidence>
<dbReference type="AlphaFoldDB" id="A0A5C3M3A9"/>
<dbReference type="GO" id="GO:0016787">
    <property type="term" value="F:hydrolase activity"/>
    <property type="evidence" value="ECO:0007669"/>
    <property type="project" value="UniProtKB-KW"/>
</dbReference>
<name>A0A5C3M3A9_9AGAR</name>
<keyword evidence="2 3" id="KW-0378">Hydrolase</keyword>
<proteinExistence type="inferred from homology"/>
<dbReference type="PROSITE" id="PS00941">
    <property type="entry name" value="CARBOXYLESTERASE_B_2"/>
    <property type="match status" value="1"/>
</dbReference>
<reference evidence="5 6" key="1">
    <citation type="journal article" date="2019" name="Nat. Ecol. Evol.">
        <title>Megaphylogeny resolves global patterns of mushroom evolution.</title>
        <authorList>
            <person name="Varga T."/>
            <person name="Krizsan K."/>
            <person name="Foldi C."/>
            <person name="Dima B."/>
            <person name="Sanchez-Garcia M."/>
            <person name="Sanchez-Ramirez S."/>
            <person name="Szollosi G.J."/>
            <person name="Szarkandi J.G."/>
            <person name="Papp V."/>
            <person name="Albert L."/>
            <person name="Andreopoulos W."/>
            <person name="Angelini C."/>
            <person name="Antonin V."/>
            <person name="Barry K.W."/>
            <person name="Bougher N.L."/>
            <person name="Buchanan P."/>
            <person name="Buyck B."/>
            <person name="Bense V."/>
            <person name="Catcheside P."/>
            <person name="Chovatia M."/>
            <person name="Cooper J."/>
            <person name="Damon W."/>
            <person name="Desjardin D."/>
            <person name="Finy P."/>
            <person name="Geml J."/>
            <person name="Haridas S."/>
            <person name="Hughes K."/>
            <person name="Justo A."/>
            <person name="Karasinski D."/>
            <person name="Kautmanova I."/>
            <person name="Kiss B."/>
            <person name="Kocsube S."/>
            <person name="Kotiranta H."/>
            <person name="LaButti K.M."/>
            <person name="Lechner B.E."/>
            <person name="Liimatainen K."/>
            <person name="Lipzen A."/>
            <person name="Lukacs Z."/>
            <person name="Mihaltcheva S."/>
            <person name="Morgado L.N."/>
            <person name="Niskanen T."/>
            <person name="Noordeloos M.E."/>
            <person name="Ohm R.A."/>
            <person name="Ortiz-Santana B."/>
            <person name="Ovrebo C."/>
            <person name="Racz N."/>
            <person name="Riley R."/>
            <person name="Savchenko A."/>
            <person name="Shiryaev A."/>
            <person name="Soop K."/>
            <person name="Spirin V."/>
            <person name="Szebenyi C."/>
            <person name="Tomsovsky M."/>
            <person name="Tulloss R.E."/>
            <person name="Uehling J."/>
            <person name="Grigoriev I.V."/>
            <person name="Vagvolgyi C."/>
            <person name="Papp T."/>
            <person name="Martin F.M."/>
            <person name="Miettinen O."/>
            <person name="Hibbett D.S."/>
            <person name="Nagy L.G."/>
        </authorList>
    </citation>
    <scope>NUCLEOTIDE SEQUENCE [LARGE SCALE GENOMIC DNA]</scope>
    <source>
        <strain evidence="5 6">CBS 166.37</strain>
    </source>
</reference>
<comment type="similarity">
    <text evidence="1 3">Belongs to the type-B carboxylesterase/lipase family.</text>
</comment>
<dbReference type="PROSITE" id="PS00122">
    <property type="entry name" value="CARBOXYLESTERASE_B_1"/>
    <property type="match status" value="1"/>
</dbReference>
<dbReference type="EMBL" id="ML213620">
    <property type="protein sequence ID" value="TFK35561.1"/>
    <property type="molecule type" value="Genomic_DNA"/>
</dbReference>
<dbReference type="Pfam" id="PF00135">
    <property type="entry name" value="COesterase"/>
    <property type="match status" value="1"/>
</dbReference>
<evidence type="ECO:0000259" key="4">
    <source>
        <dbReference type="Pfam" id="PF00135"/>
    </source>
</evidence>
<sequence>MNLLLLLSPFCTLFFAQCGFAASPTNNLDIRLKTGVFRGVSANGTEKWLGIPFAQPPIGPLRFKAPLPIVKTSNAIKDASKFGNVCPQPADPTLNAPTSEDCLFLNVWRPQNVDPNVKLPILLWIHGGAYTTGASSQTGFDPTDIVKRSAEIGRPIVFVSNNYRMNTFGFLASGNVPPEDLNAGLLDQRVALEFVQDNIAAFGGDPSKVTIWGESAGAGSVQAHFLYPANRSLFRAGILDSTTGPFKNSPPATTYDKPGKPFTRLLSATGCSAGRNAISCLQNVPFETLMNISNVMIDATLNQQLWQPSIGPVGSLIPEEASARVKRGDFLRLPFIIGTNVNEGTVFSPTLLNLGLRGPSETAAFDNFIGHLVIDNSTITTEVLDEFHRLYPANDPSLGAPFNQGDSLFDRASAWYTDIMFLAPTRLFSQHAAQLQPTYVYRFAEFILGNDPTFGVSHTSELQLLFGPIPPIASIEQGLAAQMRDFYINFVYDLTPGVQWPKYPRGVLQLQRDNITVIPDDFDLVKTNFLNTDRVLSEFEK</sequence>
<dbReference type="Gene3D" id="3.40.50.1820">
    <property type="entry name" value="alpha/beta hydrolase"/>
    <property type="match status" value="1"/>
</dbReference>
<evidence type="ECO:0000256" key="1">
    <source>
        <dbReference type="ARBA" id="ARBA00005964"/>
    </source>
</evidence>
<organism evidence="5 6">
    <name type="scientific">Crucibulum laeve</name>
    <dbReference type="NCBI Taxonomy" id="68775"/>
    <lineage>
        <taxon>Eukaryota</taxon>
        <taxon>Fungi</taxon>
        <taxon>Dikarya</taxon>
        <taxon>Basidiomycota</taxon>
        <taxon>Agaricomycotina</taxon>
        <taxon>Agaricomycetes</taxon>
        <taxon>Agaricomycetidae</taxon>
        <taxon>Agaricales</taxon>
        <taxon>Agaricineae</taxon>
        <taxon>Nidulariaceae</taxon>
        <taxon>Crucibulum</taxon>
    </lineage>
</organism>
<dbReference type="OrthoDB" id="408631at2759"/>
<protein>
    <recommendedName>
        <fullName evidence="3">Carboxylic ester hydrolase</fullName>
        <ecNumber evidence="3">3.1.1.-</ecNumber>
    </recommendedName>
</protein>
<dbReference type="PANTHER" id="PTHR11559">
    <property type="entry name" value="CARBOXYLESTERASE"/>
    <property type="match status" value="1"/>
</dbReference>
<dbReference type="InterPro" id="IPR050309">
    <property type="entry name" value="Type-B_Carboxylest/Lipase"/>
</dbReference>
<dbReference type="InterPro" id="IPR019826">
    <property type="entry name" value="Carboxylesterase_B_AS"/>
</dbReference>
<dbReference type="InterPro" id="IPR029058">
    <property type="entry name" value="AB_hydrolase_fold"/>
</dbReference>
<dbReference type="Proteomes" id="UP000308652">
    <property type="component" value="Unassembled WGS sequence"/>
</dbReference>
<keyword evidence="3" id="KW-0732">Signal</keyword>
<dbReference type="InterPro" id="IPR019819">
    <property type="entry name" value="Carboxylesterase_B_CS"/>
</dbReference>
<feature type="signal peptide" evidence="3">
    <location>
        <begin position="1"/>
        <end position="21"/>
    </location>
</feature>
<feature type="chain" id="PRO_5023011169" description="Carboxylic ester hydrolase" evidence="3">
    <location>
        <begin position="22"/>
        <end position="541"/>
    </location>
</feature>
<gene>
    <name evidence="5" type="ORF">BDQ12DRAFT_313071</name>
</gene>
<dbReference type="InterPro" id="IPR002018">
    <property type="entry name" value="CarbesteraseB"/>
</dbReference>
<keyword evidence="6" id="KW-1185">Reference proteome</keyword>
<evidence type="ECO:0000313" key="5">
    <source>
        <dbReference type="EMBL" id="TFK35561.1"/>
    </source>
</evidence>
<feature type="domain" description="Carboxylesterase type B" evidence="4">
    <location>
        <begin position="30"/>
        <end position="511"/>
    </location>
</feature>